<dbReference type="CDD" id="cd06171">
    <property type="entry name" value="Sigma70_r4"/>
    <property type="match status" value="1"/>
</dbReference>
<sequence length="185" mass="21620">MISSRDADILEKLKLGNSKAFKELFDLYYVPLTSYSLKYCDSFEMAEDIVQDLFIKFWDDKLYDKLDYSIGPYLFKSVKNNTLLLNKKNSKYRFEAIENQVGTLVDEFNFNNFNLDNEKSKLQDQIDKLPTKSKAVFKAIVLENLKYKEVAKQFNISVNTVKTHYSRALKQLREAVAIIILILLN</sequence>
<reference evidence="7 8" key="1">
    <citation type="journal article" date="2015" name="Antonie Van Leeuwenhoek">
        <title>Tamlana nanhaiensis sp. nov., isolated from surface seawater collected from the South China Sea.</title>
        <authorList>
            <person name="Liu X."/>
            <person name="Lai Q."/>
            <person name="Du Y."/>
            <person name="Li G."/>
            <person name="Sun F."/>
            <person name="Shao Z."/>
        </authorList>
    </citation>
    <scope>NUCLEOTIDE SEQUENCE [LARGE SCALE GENOMIC DNA]</scope>
    <source>
        <strain evidence="7 8">FHC16</strain>
    </source>
</reference>
<dbReference type="GO" id="GO:0006352">
    <property type="term" value="P:DNA-templated transcription initiation"/>
    <property type="evidence" value="ECO:0007669"/>
    <property type="project" value="InterPro"/>
</dbReference>
<dbReference type="GO" id="GO:0016987">
    <property type="term" value="F:sigma factor activity"/>
    <property type="evidence" value="ECO:0007669"/>
    <property type="project" value="UniProtKB-KW"/>
</dbReference>
<dbReference type="STRING" id="1382798.PK35_00470"/>
<keyword evidence="8" id="KW-1185">Reference proteome</keyword>
<dbReference type="InterPro" id="IPR036388">
    <property type="entry name" value="WH-like_DNA-bd_sf"/>
</dbReference>
<dbReference type="PANTHER" id="PTHR43133:SF46">
    <property type="entry name" value="RNA POLYMERASE SIGMA-70 FACTOR ECF SUBFAMILY"/>
    <property type="match status" value="1"/>
</dbReference>
<dbReference type="InterPro" id="IPR013324">
    <property type="entry name" value="RNA_pol_sigma_r3/r4-like"/>
</dbReference>
<evidence type="ECO:0000256" key="2">
    <source>
        <dbReference type="ARBA" id="ARBA00023015"/>
    </source>
</evidence>
<dbReference type="AlphaFoldDB" id="A0A0D7W5D0"/>
<dbReference type="InterPro" id="IPR014284">
    <property type="entry name" value="RNA_pol_sigma-70_dom"/>
</dbReference>
<evidence type="ECO:0008006" key="9">
    <source>
        <dbReference type="Google" id="ProtNLM"/>
    </source>
</evidence>
<dbReference type="Pfam" id="PF04542">
    <property type="entry name" value="Sigma70_r2"/>
    <property type="match status" value="1"/>
</dbReference>
<proteinExistence type="inferred from homology"/>
<evidence type="ECO:0000313" key="7">
    <source>
        <dbReference type="EMBL" id="KJD34331.1"/>
    </source>
</evidence>
<dbReference type="SUPFAM" id="SSF88659">
    <property type="entry name" value="Sigma3 and sigma4 domains of RNA polymerase sigma factors"/>
    <property type="match status" value="1"/>
</dbReference>
<organism evidence="7 8">
    <name type="scientific">Neotamlana nanhaiensis</name>
    <dbReference type="NCBI Taxonomy" id="1382798"/>
    <lineage>
        <taxon>Bacteria</taxon>
        <taxon>Pseudomonadati</taxon>
        <taxon>Bacteroidota</taxon>
        <taxon>Flavobacteriia</taxon>
        <taxon>Flavobacteriales</taxon>
        <taxon>Flavobacteriaceae</taxon>
        <taxon>Neotamlana</taxon>
    </lineage>
</organism>
<name>A0A0D7W5D0_9FLAO</name>
<dbReference type="Gene3D" id="1.10.1740.10">
    <property type="match status" value="1"/>
</dbReference>
<dbReference type="InterPro" id="IPR039425">
    <property type="entry name" value="RNA_pol_sigma-70-like"/>
</dbReference>
<dbReference type="Proteomes" id="UP000032361">
    <property type="component" value="Unassembled WGS sequence"/>
</dbReference>
<dbReference type="SUPFAM" id="SSF88946">
    <property type="entry name" value="Sigma2 domain of RNA polymerase sigma factors"/>
    <property type="match status" value="1"/>
</dbReference>
<keyword evidence="3" id="KW-0731">Sigma factor</keyword>
<comment type="similarity">
    <text evidence="1">Belongs to the sigma-70 factor family. ECF subfamily.</text>
</comment>
<evidence type="ECO:0000256" key="1">
    <source>
        <dbReference type="ARBA" id="ARBA00010641"/>
    </source>
</evidence>
<dbReference type="Pfam" id="PF08281">
    <property type="entry name" value="Sigma70_r4_2"/>
    <property type="match status" value="1"/>
</dbReference>
<dbReference type="OrthoDB" id="759001at2"/>
<dbReference type="EMBL" id="JTDV01000001">
    <property type="protein sequence ID" value="KJD34331.1"/>
    <property type="molecule type" value="Genomic_DNA"/>
</dbReference>
<feature type="domain" description="RNA polymerase sigma factor 70 region 4 type 2" evidence="6">
    <location>
        <begin position="121"/>
        <end position="172"/>
    </location>
</feature>
<evidence type="ECO:0000259" key="5">
    <source>
        <dbReference type="Pfam" id="PF04542"/>
    </source>
</evidence>
<dbReference type="NCBIfam" id="TIGR02937">
    <property type="entry name" value="sigma70-ECF"/>
    <property type="match status" value="1"/>
</dbReference>
<dbReference type="InterPro" id="IPR007627">
    <property type="entry name" value="RNA_pol_sigma70_r2"/>
</dbReference>
<evidence type="ECO:0000259" key="6">
    <source>
        <dbReference type="Pfam" id="PF08281"/>
    </source>
</evidence>
<dbReference type="PATRIC" id="fig|1382798.3.peg.97"/>
<dbReference type="InterPro" id="IPR013325">
    <property type="entry name" value="RNA_pol_sigma_r2"/>
</dbReference>
<dbReference type="PANTHER" id="PTHR43133">
    <property type="entry name" value="RNA POLYMERASE ECF-TYPE SIGMA FACTO"/>
    <property type="match status" value="1"/>
</dbReference>
<evidence type="ECO:0000313" key="8">
    <source>
        <dbReference type="Proteomes" id="UP000032361"/>
    </source>
</evidence>
<dbReference type="Gene3D" id="1.10.10.10">
    <property type="entry name" value="Winged helix-like DNA-binding domain superfamily/Winged helix DNA-binding domain"/>
    <property type="match status" value="1"/>
</dbReference>
<gene>
    <name evidence="7" type="ORF">PK35_00470</name>
</gene>
<dbReference type="InterPro" id="IPR013249">
    <property type="entry name" value="RNA_pol_sigma70_r4_t2"/>
</dbReference>
<comment type="caution">
    <text evidence="7">The sequence shown here is derived from an EMBL/GenBank/DDBJ whole genome shotgun (WGS) entry which is preliminary data.</text>
</comment>
<accession>A0A0D7W5D0</accession>
<evidence type="ECO:0000256" key="4">
    <source>
        <dbReference type="ARBA" id="ARBA00023163"/>
    </source>
</evidence>
<keyword evidence="2" id="KW-0805">Transcription regulation</keyword>
<evidence type="ECO:0000256" key="3">
    <source>
        <dbReference type="ARBA" id="ARBA00023082"/>
    </source>
</evidence>
<keyword evidence="4" id="KW-0804">Transcription</keyword>
<feature type="domain" description="RNA polymerase sigma-70 region 2" evidence="5">
    <location>
        <begin position="24"/>
        <end position="81"/>
    </location>
</feature>
<dbReference type="GO" id="GO:0003677">
    <property type="term" value="F:DNA binding"/>
    <property type="evidence" value="ECO:0007669"/>
    <property type="project" value="InterPro"/>
</dbReference>
<protein>
    <recommendedName>
        <fullName evidence="9">RNA polymerase sigma-70 factor</fullName>
    </recommendedName>
</protein>
<dbReference type="RefSeq" id="WP_044624713.1">
    <property type="nucleotide sequence ID" value="NZ_JTDV01000001.1"/>
</dbReference>